<dbReference type="InterPro" id="IPR055286">
    <property type="entry name" value="RXYLT1-like"/>
</dbReference>
<dbReference type="InterPro" id="IPR057538">
    <property type="entry name" value="RXYLT1_C"/>
</dbReference>
<evidence type="ECO:0000259" key="1">
    <source>
        <dbReference type="Pfam" id="PF24785"/>
    </source>
</evidence>
<dbReference type="GO" id="GO:0005794">
    <property type="term" value="C:Golgi apparatus"/>
    <property type="evidence" value="ECO:0007669"/>
    <property type="project" value="TreeGrafter"/>
</dbReference>
<gene>
    <name evidence="2" type="ORF">EANT1437_LOCUS9918</name>
</gene>
<dbReference type="AlphaFoldDB" id="A0A7S2WDL7"/>
<accession>A0A7S2WDL7</accession>
<dbReference type="GO" id="GO:0035269">
    <property type="term" value="P:protein O-linked glycosylation via mannose"/>
    <property type="evidence" value="ECO:0007669"/>
    <property type="project" value="InterPro"/>
</dbReference>
<name>A0A7S2WDL7_9STRA</name>
<organism evidence="2">
    <name type="scientific">Eucampia antarctica</name>
    <dbReference type="NCBI Taxonomy" id="49252"/>
    <lineage>
        <taxon>Eukaryota</taxon>
        <taxon>Sar</taxon>
        <taxon>Stramenopiles</taxon>
        <taxon>Ochrophyta</taxon>
        <taxon>Bacillariophyta</taxon>
        <taxon>Mediophyceae</taxon>
        <taxon>Biddulphiophycidae</taxon>
        <taxon>Hemiaulales</taxon>
        <taxon>Hemiaulaceae</taxon>
        <taxon>Eucampia</taxon>
    </lineage>
</organism>
<evidence type="ECO:0000313" key="2">
    <source>
        <dbReference type="EMBL" id="CAD9681925.1"/>
    </source>
</evidence>
<reference evidence="2" key="1">
    <citation type="submission" date="2021-01" db="EMBL/GenBank/DDBJ databases">
        <authorList>
            <person name="Corre E."/>
            <person name="Pelletier E."/>
            <person name="Niang G."/>
            <person name="Scheremetjew M."/>
            <person name="Finn R."/>
            <person name="Kale V."/>
            <person name="Holt S."/>
            <person name="Cochrane G."/>
            <person name="Meng A."/>
            <person name="Brown T."/>
            <person name="Cohen L."/>
        </authorList>
    </citation>
    <scope>NUCLEOTIDE SEQUENCE</scope>
    <source>
        <strain evidence="2">CCMP1452</strain>
    </source>
</reference>
<dbReference type="EMBL" id="HBHI01019344">
    <property type="protein sequence ID" value="CAD9681925.1"/>
    <property type="molecule type" value="Transcribed_RNA"/>
</dbReference>
<dbReference type="PANTHER" id="PTHR15576">
    <property type="entry name" value="RIBITOL-5-PHOSPHATE XYLOSYLTRANSFERASE 1"/>
    <property type="match status" value="1"/>
</dbReference>
<dbReference type="PANTHER" id="PTHR15576:SF1">
    <property type="entry name" value="RIBITOL-5-PHOSPHATE XYLOSYLTRANSFERASE 1"/>
    <property type="match status" value="1"/>
</dbReference>
<feature type="domain" description="RXYLT1 C-terminal" evidence="1">
    <location>
        <begin position="20"/>
        <end position="71"/>
    </location>
</feature>
<dbReference type="GO" id="GO:0120053">
    <property type="term" value="F:ribitol beta-1,4-xylosyltransferase activity"/>
    <property type="evidence" value="ECO:0007669"/>
    <property type="project" value="InterPro"/>
</dbReference>
<sequence length="210" mass="24393">MDAVLKSFHDKGYMLNNTYGMSKDQYYDEMRKSKFIMCPSGLGWDTYRMWEAFYLGIIPVVEKYNRRDGWHKTMDGLPIVWVNTFEEGLNPAFLESEYKRIVAAKEQYKFEKLTVQYWKAFVESFLPDTNETSHLLTPHNSRIPNEDIKDMKQVNSSNKSEVNHAAANTGGIRLISSSMRHMDINPKSTKVLIIRNERAKITKGHQVTLA</sequence>
<proteinExistence type="predicted"/>
<protein>
    <recommendedName>
        <fullName evidence="1">RXYLT1 C-terminal domain-containing protein</fullName>
    </recommendedName>
</protein>
<dbReference type="Pfam" id="PF24785">
    <property type="entry name" value="RXYLT1_C"/>
    <property type="match status" value="1"/>
</dbReference>